<dbReference type="InterPro" id="IPR019734">
    <property type="entry name" value="TPR_rpt"/>
</dbReference>
<dbReference type="OrthoDB" id="128717at2"/>
<protein>
    <submittedName>
        <fullName evidence="2">Tetratricopeptide TPR_2 repeat protein</fullName>
    </submittedName>
</protein>
<dbReference type="EMBL" id="CP000473">
    <property type="protein sequence ID" value="ABJ88654.1"/>
    <property type="molecule type" value="Genomic_DNA"/>
</dbReference>
<dbReference type="PROSITE" id="PS51257">
    <property type="entry name" value="PROKAR_LIPOPROTEIN"/>
    <property type="match status" value="1"/>
</dbReference>
<dbReference type="STRING" id="234267.Acid_7756"/>
<dbReference type="InterPro" id="IPR011990">
    <property type="entry name" value="TPR-like_helical_dom_sf"/>
</dbReference>
<accession>Q01NW6</accession>
<dbReference type="Pfam" id="PF13432">
    <property type="entry name" value="TPR_16"/>
    <property type="match status" value="2"/>
</dbReference>
<gene>
    <name evidence="2" type="ordered locus">Acid_7756</name>
</gene>
<evidence type="ECO:0000256" key="1">
    <source>
        <dbReference type="PROSITE-ProRule" id="PRU00339"/>
    </source>
</evidence>
<dbReference type="PROSITE" id="PS50005">
    <property type="entry name" value="TPR"/>
    <property type="match status" value="1"/>
</dbReference>
<sequence precursor="true">MKDLSKPAAAFAVLAAGLSISCVHQQVGRTATPIAKPATAPVNAWDQQIRNAVNVGEGDYELGLLRQRVAAEPENVGARVELAKAYGERGYHEIALEISRLAVARFPESGAAQLSLVRDLRDVNQRAEAITALENFVKAHPASAAEYYSWLGILRDESGLWPLGEPAHRKAIELAPSADYLHNNLGYNLLMQKKNEAAAVEFREALKLNPSSRMARNNLGIALAQSNAPAQAVANWQEASDPATAHNNLAAIWIEKGNYPEARKELDLALGYNRAHSAALKNLELVGRLDGNPATLNATPATATGWQRFGHSVRKLFVGPLDDSRAEAAKNASVH</sequence>
<dbReference type="AlphaFoldDB" id="Q01NW6"/>
<evidence type="ECO:0000313" key="2">
    <source>
        <dbReference type="EMBL" id="ABJ88654.1"/>
    </source>
</evidence>
<dbReference type="eggNOG" id="COG0457">
    <property type="taxonomic scope" value="Bacteria"/>
</dbReference>
<name>Q01NW6_SOLUE</name>
<dbReference type="GO" id="GO:0006493">
    <property type="term" value="P:protein O-linked glycosylation"/>
    <property type="evidence" value="ECO:0007669"/>
    <property type="project" value="InterPro"/>
</dbReference>
<organism evidence="2">
    <name type="scientific">Solibacter usitatus (strain Ellin6076)</name>
    <dbReference type="NCBI Taxonomy" id="234267"/>
    <lineage>
        <taxon>Bacteria</taxon>
        <taxon>Pseudomonadati</taxon>
        <taxon>Acidobacteriota</taxon>
        <taxon>Terriglobia</taxon>
        <taxon>Bryobacterales</taxon>
        <taxon>Solibacteraceae</taxon>
        <taxon>Candidatus Solibacter</taxon>
    </lineage>
</organism>
<dbReference type="SUPFAM" id="SSF48452">
    <property type="entry name" value="TPR-like"/>
    <property type="match status" value="2"/>
</dbReference>
<dbReference type="HOGENOM" id="CLU_828746_0_0_0"/>
<dbReference type="KEGG" id="sus:Acid_7756"/>
<proteinExistence type="predicted"/>
<dbReference type="Gene3D" id="1.25.40.10">
    <property type="entry name" value="Tetratricopeptide repeat domain"/>
    <property type="match status" value="3"/>
</dbReference>
<dbReference type="InterPro" id="IPR037919">
    <property type="entry name" value="OGT"/>
</dbReference>
<dbReference type="SMART" id="SM00028">
    <property type="entry name" value="TPR"/>
    <property type="match status" value="3"/>
</dbReference>
<dbReference type="PANTHER" id="PTHR44366:SF1">
    <property type="entry name" value="UDP-N-ACETYLGLUCOSAMINE--PEPTIDE N-ACETYLGLUCOSAMINYLTRANSFERASE 110 KDA SUBUNIT"/>
    <property type="match status" value="1"/>
</dbReference>
<dbReference type="InParanoid" id="Q01NW6"/>
<dbReference type="GO" id="GO:0097363">
    <property type="term" value="F:protein O-acetylglucosaminyltransferase activity"/>
    <property type="evidence" value="ECO:0007669"/>
    <property type="project" value="TreeGrafter"/>
</dbReference>
<keyword evidence="1" id="KW-0802">TPR repeat</keyword>
<dbReference type="PANTHER" id="PTHR44366">
    <property type="entry name" value="UDP-N-ACETYLGLUCOSAMINE--PEPTIDE N-ACETYLGLUCOSAMINYLTRANSFERASE 110 KDA SUBUNIT"/>
    <property type="match status" value="1"/>
</dbReference>
<reference evidence="2" key="1">
    <citation type="submission" date="2006-10" db="EMBL/GenBank/DDBJ databases">
        <title>Complete sequence of Solibacter usitatus Ellin6076.</title>
        <authorList>
            <consortium name="US DOE Joint Genome Institute"/>
            <person name="Copeland A."/>
            <person name="Lucas S."/>
            <person name="Lapidus A."/>
            <person name="Barry K."/>
            <person name="Detter J.C."/>
            <person name="Glavina del Rio T."/>
            <person name="Hammon N."/>
            <person name="Israni S."/>
            <person name="Dalin E."/>
            <person name="Tice H."/>
            <person name="Pitluck S."/>
            <person name="Thompson L.S."/>
            <person name="Brettin T."/>
            <person name="Bruce D."/>
            <person name="Han C."/>
            <person name="Tapia R."/>
            <person name="Gilna P."/>
            <person name="Schmutz J."/>
            <person name="Larimer F."/>
            <person name="Land M."/>
            <person name="Hauser L."/>
            <person name="Kyrpides N."/>
            <person name="Mikhailova N."/>
            <person name="Janssen P.H."/>
            <person name="Kuske C.R."/>
            <person name="Richardson P."/>
        </authorList>
    </citation>
    <scope>NUCLEOTIDE SEQUENCE</scope>
    <source>
        <strain evidence="2">Ellin6076</strain>
    </source>
</reference>
<feature type="repeat" description="TPR" evidence="1">
    <location>
        <begin position="179"/>
        <end position="212"/>
    </location>
</feature>